<dbReference type="EMBL" id="JPGY02000001">
    <property type="protein sequence ID" value="KRU12709.1"/>
    <property type="molecule type" value="Genomic_DNA"/>
</dbReference>
<keyword evidence="4" id="KW-0411">Iron-sulfur</keyword>
<evidence type="ECO:0000256" key="5">
    <source>
        <dbReference type="ARBA" id="ARBA00023157"/>
    </source>
</evidence>
<feature type="domain" description="Rieske" evidence="6">
    <location>
        <begin position="427"/>
        <end position="508"/>
    </location>
</feature>
<dbReference type="InterPro" id="IPR017941">
    <property type="entry name" value="Rieske_2Fe-2S"/>
</dbReference>
<dbReference type="GeneID" id="93073381"/>
<dbReference type="FunFam" id="2.102.10.10:FF:000014">
    <property type="entry name" value="Oxidoreductase, FAD dependent"/>
    <property type="match status" value="1"/>
</dbReference>
<dbReference type="InterPro" id="IPR005805">
    <property type="entry name" value="Rieske_Fe-S_prot_C"/>
</dbReference>
<dbReference type="PROSITE" id="PS51296">
    <property type="entry name" value="RIESKE"/>
    <property type="match status" value="1"/>
</dbReference>
<dbReference type="InterPro" id="IPR036922">
    <property type="entry name" value="Rieske_2Fe-2S_sf"/>
</dbReference>
<evidence type="ECO:0000313" key="9">
    <source>
        <dbReference type="Proteomes" id="UP000028042"/>
    </source>
</evidence>
<dbReference type="PATRIC" id="fig|1262449.3.peg.3942"/>
<dbReference type="GO" id="GO:0046872">
    <property type="term" value="F:metal ion binding"/>
    <property type="evidence" value="ECO:0007669"/>
    <property type="project" value="UniProtKB-KW"/>
</dbReference>
<dbReference type="KEGG" id="cpae:CPAST_c11950"/>
<keyword evidence="5" id="KW-1015">Disulfide bond</keyword>
<dbReference type="Pfam" id="PF00355">
    <property type="entry name" value="Rieske"/>
    <property type="match status" value="1"/>
</dbReference>
<evidence type="ECO:0000256" key="1">
    <source>
        <dbReference type="ARBA" id="ARBA00022714"/>
    </source>
</evidence>
<dbReference type="eggNOG" id="COG0665">
    <property type="taxonomic scope" value="Bacteria"/>
</dbReference>
<reference evidence="8" key="2">
    <citation type="submission" date="2015-10" db="EMBL/GenBank/DDBJ databases">
        <title>Improved Draft Genome Sequence of Clostridium pasteurianum Strain ATCC 6013 (DSM 525) Using a Hybrid Next-Generation Sequencing Approach.</title>
        <authorList>
            <person name="Pyne M.E."/>
            <person name="Utturkar S.M."/>
            <person name="Brown S.D."/>
            <person name="Moo-Young M."/>
            <person name="Chung D.A."/>
            <person name="Chou P.C."/>
        </authorList>
    </citation>
    <scope>NUCLEOTIDE SEQUENCE</scope>
    <source>
        <strain evidence="8">ATCC 6013</strain>
    </source>
</reference>
<keyword evidence="1" id="KW-0001">2Fe-2S</keyword>
<evidence type="ECO:0000313" key="7">
    <source>
        <dbReference type="EMBL" id="AJA51283.1"/>
    </source>
</evidence>
<keyword evidence="2" id="KW-0479">Metal-binding</keyword>
<name>A0A0H3J8C3_CLOPA</name>
<dbReference type="PANTHER" id="PTHR13847:SF274">
    <property type="entry name" value="RIESKE 2FE-2S IRON-SULFUR PROTEIN YHFW-RELATED"/>
    <property type="match status" value="1"/>
</dbReference>
<dbReference type="InterPro" id="IPR036188">
    <property type="entry name" value="FAD/NAD-bd_sf"/>
</dbReference>
<evidence type="ECO:0000313" key="10">
    <source>
        <dbReference type="Proteomes" id="UP000030905"/>
    </source>
</evidence>
<keyword evidence="10" id="KW-1185">Reference proteome</keyword>
<dbReference type="PRINTS" id="PR00162">
    <property type="entry name" value="RIESKE"/>
</dbReference>
<keyword evidence="3" id="KW-0408">Iron</keyword>
<dbReference type="AlphaFoldDB" id="A0A0H3J8C3"/>
<dbReference type="Proteomes" id="UP000030905">
    <property type="component" value="Chromosome"/>
</dbReference>
<dbReference type="SUPFAM" id="SSF50022">
    <property type="entry name" value="ISP domain"/>
    <property type="match status" value="1"/>
</dbReference>
<dbReference type="GO" id="GO:0005737">
    <property type="term" value="C:cytoplasm"/>
    <property type="evidence" value="ECO:0007669"/>
    <property type="project" value="TreeGrafter"/>
</dbReference>
<organism evidence="7 10">
    <name type="scientific">Clostridium pasteurianum DSM 525 = ATCC 6013</name>
    <dbReference type="NCBI Taxonomy" id="1262449"/>
    <lineage>
        <taxon>Bacteria</taxon>
        <taxon>Bacillati</taxon>
        <taxon>Bacillota</taxon>
        <taxon>Clostridia</taxon>
        <taxon>Eubacteriales</taxon>
        <taxon>Clostridiaceae</taxon>
        <taxon>Clostridium</taxon>
    </lineage>
</organism>
<dbReference type="Gene3D" id="2.102.10.10">
    <property type="entry name" value="Rieske [2Fe-2S] iron-sulphur domain"/>
    <property type="match status" value="1"/>
</dbReference>
<gene>
    <name evidence="7" type="ORF">CLPA_c11950</name>
    <name evidence="8" type="ORF">CP6013_01957</name>
</gene>
<accession>A0A0H3J8C3</accession>
<reference evidence="8 9" key="3">
    <citation type="journal article" name="Genome Announc.">
        <title>Improved Draft Genome Sequence of Clostridium pasteurianum Strain ATCC 6013 (DSM 525) Using a Hybrid Next-Generation Sequencing Approach.</title>
        <authorList>
            <person name="Pyne M.E."/>
            <person name="Utturkar S."/>
            <person name="Brown S.D."/>
            <person name="Moo-Young M."/>
            <person name="Chung D.A."/>
            <person name="Chou C.P."/>
        </authorList>
    </citation>
    <scope>NUCLEOTIDE SEQUENCE [LARGE SCALE GENOMIC DNA]</scope>
    <source>
        <strain evidence="8 9">ATCC 6013</strain>
    </source>
</reference>
<evidence type="ECO:0000259" key="6">
    <source>
        <dbReference type="PROSITE" id="PS51296"/>
    </source>
</evidence>
<proteinExistence type="predicted"/>
<dbReference type="CDD" id="cd03477">
    <property type="entry name" value="Rieske_YhfW_C"/>
    <property type="match status" value="1"/>
</dbReference>
<dbReference type="InterPro" id="IPR038010">
    <property type="entry name" value="YhfW_C"/>
</dbReference>
<sequence length="522" mass="58008">MEGIESYNSDVFSSIHEPYWITSTERREYPALKEDTKIDVAIVGGGLVGITSAFLLKNKGLKVAVLEADKIAHGTTGHTTAKITSQHNLIYDKIISKFGEEKARQYAEANESAIHFIADLVKEKNIDCDFCWRPAYVYTQSEEYIEKIEKEVEAASSLGIKASYEDHIPLPFNIRAAIKFDNQAQFHPLKYLLSIAKEIPGDGSEIFENTKVVDIKDGEKCTVITESGKRVTANKVIIASHFPCYDGRSMYFARLYAEKSYVLGVKIKEKFPEGMFITAEDPVHSLRSQKYGDGEIVLVGGGKHKTGSESKTNIHYKNLGDFARKSFDLQEVLYRWSTQDCMTVDDVPYVGYCASNTSNIFVATGFGKWGMTNSTAAAHILMDLITKGESPWSPVYNPSRFDIAASGAKLVCENVDVAGELIKGKIAPAPKDAEINIGEDKIITVDGERVGAYRDEKGNLHMVDITCTHLGCELVWNEAEKTWDCPCHGSRFSYDGSNVEGPAFNTLKHRGEWPNKKDANIL</sequence>
<dbReference type="eggNOG" id="COG0723">
    <property type="taxonomic scope" value="Bacteria"/>
</dbReference>
<dbReference type="GO" id="GO:0016020">
    <property type="term" value="C:membrane"/>
    <property type="evidence" value="ECO:0007669"/>
    <property type="project" value="InterPro"/>
</dbReference>
<dbReference type="Pfam" id="PF01266">
    <property type="entry name" value="DAO"/>
    <property type="match status" value="1"/>
</dbReference>
<dbReference type="Proteomes" id="UP000028042">
    <property type="component" value="Unassembled WGS sequence"/>
</dbReference>
<protein>
    <submittedName>
        <fullName evidence="7">FAD dependent oxidoreductase</fullName>
    </submittedName>
</protein>
<dbReference type="RefSeq" id="WP_003448091.1">
    <property type="nucleotide sequence ID" value="NZ_ANZB01000020.1"/>
</dbReference>
<dbReference type="GO" id="GO:0016705">
    <property type="term" value="F:oxidoreductase activity, acting on paired donors, with incorporation or reduction of molecular oxygen"/>
    <property type="evidence" value="ECO:0007669"/>
    <property type="project" value="UniProtKB-ARBA"/>
</dbReference>
<evidence type="ECO:0000256" key="4">
    <source>
        <dbReference type="ARBA" id="ARBA00023014"/>
    </source>
</evidence>
<dbReference type="EMBL" id="CP009268">
    <property type="protein sequence ID" value="AJA51283.1"/>
    <property type="molecule type" value="Genomic_DNA"/>
</dbReference>
<dbReference type="Gene3D" id="3.30.9.10">
    <property type="entry name" value="D-Amino Acid Oxidase, subunit A, domain 2"/>
    <property type="match status" value="1"/>
</dbReference>
<evidence type="ECO:0000256" key="2">
    <source>
        <dbReference type="ARBA" id="ARBA00022723"/>
    </source>
</evidence>
<dbReference type="Gene3D" id="3.50.50.60">
    <property type="entry name" value="FAD/NAD(P)-binding domain"/>
    <property type="match status" value="1"/>
</dbReference>
<dbReference type="GO" id="GO:0004497">
    <property type="term" value="F:monooxygenase activity"/>
    <property type="evidence" value="ECO:0007669"/>
    <property type="project" value="UniProtKB-ARBA"/>
</dbReference>
<dbReference type="SUPFAM" id="SSF51905">
    <property type="entry name" value="FAD/NAD(P)-binding domain"/>
    <property type="match status" value="1"/>
</dbReference>
<evidence type="ECO:0000256" key="3">
    <source>
        <dbReference type="ARBA" id="ARBA00023004"/>
    </source>
</evidence>
<dbReference type="KEGG" id="cpat:CLPA_c11950"/>
<dbReference type="InterPro" id="IPR006076">
    <property type="entry name" value="FAD-dep_OxRdtase"/>
</dbReference>
<dbReference type="GO" id="GO:0051537">
    <property type="term" value="F:2 iron, 2 sulfur cluster binding"/>
    <property type="evidence" value="ECO:0007669"/>
    <property type="project" value="UniProtKB-KW"/>
</dbReference>
<reference evidence="7 10" key="1">
    <citation type="journal article" date="2015" name="Genome Announc.">
        <title>Complete Genome Sequence of the Nitrogen-Fixing and Solvent-Producing Clostridium pasteurianum DSM 525.</title>
        <authorList>
            <person name="Poehlein A."/>
            <person name="Grosse-Honebrink A."/>
            <person name="Zhang Y."/>
            <person name="Minton N.P."/>
            <person name="Daniel R."/>
        </authorList>
    </citation>
    <scope>NUCLEOTIDE SEQUENCE [LARGE SCALE GENOMIC DNA]</scope>
    <source>
        <strain evidence="7">DSM 525</strain>
        <strain evidence="10">DSM 525 / ATCC 6013</strain>
    </source>
</reference>
<dbReference type="PANTHER" id="PTHR13847">
    <property type="entry name" value="SARCOSINE DEHYDROGENASE-RELATED"/>
    <property type="match status" value="1"/>
</dbReference>
<evidence type="ECO:0000313" key="8">
    <source>
        <dbReference type="EMBL" id="KRU12709.1"/>
    </source>
</evidence>